<feature type="transmembrane region" description="Helical" evidence="1">
    <location>
        <begin position="191"/>
        <end position="214"/>
    </location>
</feature>
<feature type="transmembrane region" description="Helical" evidence="1">
    <location>
        <begin position="83"/>
        <end position="100"/>
    </location>
</feature>
<feature type="transmembrane region" description="Helical" evidence="1">
    <location>
        <begin position="246"/>
        <end position="265"/>
    </location>
</feature>
<evidence type="ECO:0000256" key="1">
    <source>
        <dbReference type="SAM" id="Phobius"/>
    </source>
</evidence>
<reference evidence="2" key="1">
    <citation type="submission" date="2021-03" db="EMBL/GenBank/DDBJ databases">
        <title>Antimicrobial resistance genes in bacteria isolated from Japanese honey, and their potential for conferring macrolide and lincosamide resistance in the American foulbrood pathogen Paenibacillus larvae.</title>
        <authorList>
            <person name="Okamoto M."/>
            <person name="Kumagai M."/>
            <person name="Kanamori H."/>
            <person name="Takamatsu D."/>
        </authorList>
    </citation>
    <scope>NUCLEOTIDE SEQUENCE</scope>
    <source>
        <strain evidence="2">J43TS3</strain>
    </source>
</reference>
<protein>
    <submittedName>
        <fullName evidence="2">DUF368 domain-containing protein</fullName>
    </submittedName>
</protein>
<feature type="transmembrane region" description="Helical" evidence="1">
    <location>
        <begin position="169"/>
        <end position="185"/>
    </location>
</feature>
<organism evidence="2 3">
    <name type="scientific">Ornithinibacillus bavariensis</name>
    <dbReference type="NCBI Taxonomy" id="545502"/>
    <lineage>
        <taxon>Bacteria</taxon>
        <taxon>Bacillati</taxon>
        <taxon>Bacillota</taxon>
        <taxon>Bacilli</taxon>
        <taxon>Bacillales</taxon>
        <taxon>Bacillaceae</taxon>
        <taxon>Ornithinibacillus</taxon>
    </lineage>
</organism>
<name>A0A919XA19_9BACI</name>
<feature type="transmembrane region" description="Helical" evidence="1">
    <location>
        <begin position="54"/>
        <end position="77"/>
    </location>
</feature>
<comment type="caution">
    <text evidence="2">The sequence shown here is derived from an EMBL/GenBank/DDBJ whole genome shotgun (WGS) entry which is preliminary data.</text>
</comment>
<dbReference type="PANTHER" id="PTHR37308">
    <property type="entry name" value="INTEGRAL MEMBRANE PROTEIN"/>
    <property type="match status" value="1"/>
</dbReference>
<dbReference type="InterPro" id="IPR007163">
    <property type="entry name" value="VCA0040-like"/>
</dbReference>
<dbReference type="AlphaFoldDB" id="A0A919XA19"/>
<evidence type="ECO:0000313" key="3">
    <source>
        <dbReference type="Proteomes" id="UP000676917"/>
    </source>
</evidence>
<keyword evidence="1" id="KW-1133">Transmembrane helix</keyword>
<sequence>MEWKNIYRGLIMGASDVIPGVSGGTIAVLLGIYDRLIAAINGIFSKDWKKHFGFLIPLGIGMGTAVLLLSRIIEWLFEHYPDPTKFFFLGLIIGILPYLFRQADVKLNFKVNHYILLLVGAVAVGSMLFLKEREGIIIEEMTLPIYLLLFFSAFIASAAMILPGISGSFILLVIGVYPVVIGAISNLQLDILAVVGVGIVIGILTMSKIINYFLEHYRNATFAIIIGLVIGSIFVVFPGWPSSTSVVLLSVASFAIGLFVAYILGKVEYTDESKL</sequence>
<dbReference type="EMBL" id="BORP01000003">
    <property type="protein sequence ID" value="GIO27142.1"/>
    <property type="molecule type" value="Genomic_DNA"/>
</dbReference>
<evidence type="ECO:0000313" key="2">
    <source>
        <dbReference type="EMBL" id="GIO27142.1"/>
    </source>
</evidence>
<dbReference type="RefSeq" id="WP_212920650.1">
    <property type="nucleotide sequence ID" value="NZ_BORP01000003.1"/>
</dbReference>
<dbReference type="Pfam" id="PF04018">
    <property type="entry name" value="VCA0040-like"/>
    <property type="match status" value="1"/>
</dbReference>
<feature type="transmembrane region" description="Helical" evidence="1">
    <location>
        <begin position="112"/>
        <end position="131"/>
    </location>
</feature>
<dbReference type="PANTHER" id="PTHR37308:SF1">
    <property type="entry name" value="POLYPRENYL-PHOSPHATE TRANSPORTER"/>
    <property type="match status" value="1"/>
</dbReference>
<proteinExistence type="predicted"/>
<keyword evidence="1" id="KW-0812">Transmembrane</keyword>
<accession>A0A919XA19</accession>
<keyword evidence="1" id="KW-0472">Membrane</keyword>
<feature type="transmembrane region" description="Helical" evidence="1">
    <location>
        <begin position="143"/>
        <end position="162"/>
    </location>
</feature>
<gene>
    <name evidence="2" type="ORF">J43TS3_17530</name>
</gene>
<feature type="transmembrane region" description="Helical" evidence="1">
    <location>
        <begin position="221"/>
        <end position="240"/>
    </location>
</feature>
<feature type="transmembrane region" description="Helical" evidence="1">
    <location>
        <begin position="6"/>
        <end position="33"/>
    </location>
</feature>
<keyword evidence="3" id="KW-1185">Reference proteome</keyword>
<dbReference type="Proteomes" id="UP000676917">
    <property type="component" value="Unassembled WGS sequence"/>
</dbReference>